<evidence type="ECO:0000256" key="2">
    <source>
        <dbReference type="ARBA" id="ARBA00022475"/>
    </source>
</evidence>
<dbReference type="SUPFAM" id="SSF54862">
    <property type="entry name" value="4Fe-4S ferredoxins"/>
    <property type="match status" value="1"/>
</dbReference>
<dbReference type="Proteomes" id="UP000037175">
    <property type="component" value="Unassembled WGS sequence"/>
</dbReference>
<sequence>MTNKGLRYLRWGLLAAILVYITVAAFLHQQSGPEKAASIHALCSYGGLETLYSLMFSGSFVKKIFSGTMVLLVLSLIITLLFRRSFCGLLCPFGALQEFFAKLGQKVLGKRYTMPDRIDIPLRYLKYLVLLITLLGAWITGTLWMSPYDPYAAYAHLSAGFTELAEEYFIGLILLVVTVIGSFVYDRFFCKYLCPAGAFYGILGKLSPNKVERNEAKCIHCRLCSKSCPVNIDVEKETTVTTAECINCQECVNVCPQNGAIAIKQGKKEIPALAVIGLVMGIFFGGILVAQATGFYKTLPAPVAEGSIVNVEEIRGSMTLADVAKGTGLSQDVLYKKLGIPENVPPETRLKDVSQYVEGFSPETARELLNSK</sequence>
<dbReference type="PANTHER" id="PTHR30224">
    <property type="entry name" value="ELECTRON TRANSPORT PROTEIN"/>
    <property type="match status" value="1"/>
</dbReference>
<dbReference type="Pfam" id="PF12801">
    <property type="entry name" value="Fer4_5"/>
    <property type="match status" value="2"/>
</dbReference>
<comment type="subcellular location">
    <subcellularLocation>
        <location evidence="1">Cell membrane</location>
    </subcellularLocation>
</comment>
<dbReference type="PROSITE" id="PS00198">
    <property type="entry name" value="4FE4S_FER_1"/>
    <property type="match status" value="1"/>
</dbReference>
<keyword evidence="10" id="KW-1185">Reference proteome</keyword>
<accession>A0A0L6W118</accession>
<dbReference type="RefSeq" id="WP_052218343.1">
    <property type="nucleotide sequence ID" value="NZ_LGTE01000015.1"/>
</dbReference>
<dbReference type="InterPro" id="IPR017896">
    <property type="entry name" value="4Fe4S_Fe-S-bd"/>
</dbReference>
<reference evidence="10" key="1">
    <citation type="submission" date="2015-07" db="EMBL/GenBank/DDBJ databases">
        <title>Complete Genome of Thermincola ferriacetica strain Z-0001T.</title>
        <authorList>
            <person name="Lusk B."/>
            <person name="Badalamenti J.P."/>
            <person name="Parameswaran P."/>
            <person name="Bond D.R."/>
            <person name="Torres C.I."/>
        </authorList>
    </citation>
    <scope>NUCLEOTIDE SEQUENCE [LARGE SCALE GENOMIC DNA]</scope>
    <source>
        <strain evidence="10">Z-0001</strain>
    </source>
</reference>
<proteinExistence type="predicted"/>
<dbReference type="GO" id="GO:0046872">
    <property type="term" value="F:metal ion binding"/>
    <property type="evidence" value="ECO:0007669"/>
    <property type="project" value="UniProtKB-KW"/>
</dbReference>
<gene>
    <name evidence="9" type="ORF">Tfer_2176</name>
</gene>
<feature type="transmembrane region" description="Helical" evidence="7">
    <location>
        <begin position="6"/>
        <end position="27"/>
    </location>
</feature>
<evidence type="ECO:0000256" key="3">
    <source>
        <dbReference type="ARBA" id="ARBA00022723"/>
    </source>
</evidence>
<keyword evidence="5" id="KW-0411">Iron-sulfur</keyword>
<evidence type="ECO:0000259" key="8">
    <source>
        <dbReference type="PROSITE" id="PS51379"/>
    </source>
</evidence>
<name>A0A0L6W118_9FIRM</name>
<evidence type="ECO:0000256" key="5">
    <source>
        <dbReference type="ARBA" id="ARBA00023014"/>
    </source>
</evidence>
<dbReference type="InterPro" id="IPR052378">
    <property type="entry name" value="NosR_regulator"/>
</dbReference>
<keyword evidence="3" id="KW-0479">Metal-binding</keyword>
<dbReference type="PANTHER" id="PTHR30224:SF4">
    <property type="entry name" value="ELECTRON TRANSPORT PROTEIN YCCM-RELATED"/>
    <property type="match status" value="1"/>
</dbReference>
<feature type="transmembrane region" description="Helical" evidence="7">
    <location>
        <begin position="127"/>
        <end position="148"/>
    </location>
</feature>
<dbReference type="Gene3D" id="3.30.70.20">
    <property type="match status" value="1"/>
</dbReference>
<dbReference type="AlphaFoldDB" id="A0A0L6W118"/>
<keyword evidence="4" id="KW-0408">Iron</keyword>
<feature type="domain" description="4Fe-4S ferredoxin-type" evidence="8">
    <location>
        <begin position="209"/>
        <end position="232"/>
    </location>
</feature>
<feature type="transmembrane region" description="Helical" evidence="7">
    <location>
        <begin position="168"/>
        <end position="185"/>
    </location>
</feature>
<comment type="caution">
    <text evidence="9">The sequence shown here is derived from an EMBL/GenBank/DDBJ whole genome shotgun (WGS) entry which is preliminary data.</text>
</comment>
<dbReference type="EMBL" id="LGTE01000015">
    <property type="protein sequence ID" value="KNZ69230.1"/>
    <property type="molecule type" value="Genomic_DNA"/>
</dbReference>
<keyword evidence="7" id="KW-1133">Transmembrane helix</keyword>
<dbReference type="InterPro" id="IPR017900">
    <property type="entry name" value="4Fe4S_Fe_S_CS"/>
</dbReference>
<evidence type="ECO:0000256" key="4">
    <source>
        <dbReference type="ARBA" id="ARBA00023004"/>
    </source>
</evidence>
<keyword evidence="7" id="KW-0812">Transmembrane</keyword>
<protein>
    <submittedName>
        <fullName evidence="9">4Fe-4S ferredoxin</fullName>
    </submittedName>
</protein>
<keyword evidence="6 7" id="KW-0472">Membrane</keyword>
<keyword evidence="2" id="KW-1003">Cell membrane</keyword>
<evidence type="ECO:0000313" key="9">
    <source>
        <dbReference type="EMBL" id="KNZ69230.1"/>
    </source>
</evidence>
<dbReference type="GO" id="GO:0005886">
    <property type="term" value="C:plasma membrane"/>
    <property type="evidence" value="ECO:0007669"/>
    <property type="project" value="UniProtKB-SubCell"/>
</dbReference>
<evidence type="ECO:0000313" key="10">
    <source>
        <dbReference type="Proteomes" id="UP000037175"/>
    </source>
</evidence>
<dbReference type="GO" id="GO:0051536">
    <property type="term" value="F:iron-sulfur cluster binding"/>
    <property type="evidence" value="ECO:0007669"/>
    <property type="project" value="UniProtKB-KW"/>
</dbReference>
<evidence type="ECO:0000256" key="7">
    <source>
        <dbReference type="SAM" id="Phobius"/>
    </source>
</evidence>
<organism evidence="9 10">
    <name type="scientific">Thermincola ferriacetica</name>
    <dbReference type="NCBI Taxonomy" id="281456"/>
    <lineage>
        <taxon>Bacteria</taxon>
        <taxon>Bacillati</taxon>
        <taxon>Bacillota</taxon>
        <taxon>Clostridia</taxon>
        <taxon>Eubacteriales</taxon>
        <taxon>Thermincolaceae</taxon>
        <taxon>Thermincola</taxon>
    </lineage>
</organism>
<feature type="domain" description="4Fe-4S ferredoxin-type" evidence="8">
    <location>
        <begin position="236"/>
        <end position="266"/>
    </location>
</feature>
<feature type="transmembrane region" description="Helical" evidence="7">
    <location>
        <begin position="270"/>
        <end position="290"/>
    </location>
</feature>
<evidence type="ECO:0000256" key="1">
    <source>
        <dbReference type="ARBA" id="ARBA00004236"/>
    </source>
</evidence>
<evidence type="ECO:0000256" key="6">
    <source>
        <dbReference type="ARBA" id="ARBA00023136"/>
    </source>
</evidence>
<dbReference type="PROSITE" id="PS51379">
    <property type="entry name" value="4FE4S_FER_2"/>
    <property type="match status" value="2"/>
</dbReference>
<feature type="transmembrane region" description="Helical" evidence="7">
    <location>
        <begin position="64"/>
        <end position="82"/>
    </location>
</feature>